<sequence length="102" mass="11242">MGNVCGSSGSHYVYSPQSSRYGSGNSTPARNSSAQSTPVRHTPSHSRASGSGGGESLISVYQLSPTERKKFLKDHDAMKRFRLTPDTPIYRTMRLTTWTKME</sequence>
<dbReference type="SUPFAM" id="SSF56399">
    <property type="entry name" value="ADP-ribosylation"/>
    <property type="match status" value="1"/>
</dbReference>
<gene>
    <name evidence="2" type="ORF">AV903_25450</name>
</gene>
<proteinExistence type="predicted"/>
<feature type="region of interest" description="Disordered" evidence="1">
    <location>
        <begin position="1"/>
        <end position="59"/>
    </location>
</feature>
<feature type="compositionally biased region" description="Polar residues" evidence="1">
    <location>
        <begin position="1"/>
        <end position="49"/>
    </location>
</feature>
<name>A0A345CYS0_9GAMM</name>
<protein>
    <submittedName>
        <fullName evidence="2">Uncharacterized protein</fullName>
    </submittedName>
</protein>
<dbReference type="EMBL" id="CP013970">
    <property type="protein sequence ID" value="AXF78587.1"/>
    <property type="molecule type" value="Genomic_DNA"/>
</dbReference>
<reference evidence="2 3" key="1">
    <citation type="submission" date="2016-01" db="EMBL/GenBank/DDBJ databases">
        <authorList>
            <person name="Oliw E.H."/>
        </authorList>
    </citation>
    <scope>NUCLEOTIDE SEQUENCE [LARGE SCALE GENOMIC DNA]</scope>
    <source>
        <strain evidence="2 3">MDcuke</strain>
    </source>
</reference>
<dbReference type="AlphaFoldDB" id="A0A345CYS0"/>
<dbReference type="Pfam" id="PF09143">
    <property type="entry name" value="AvrPphF-ORF-2"/>
    <property type="match status" value="1"/>
</dbReference>
<evidence type="ECO:0000256" key="1">
    <source>
        <dbReference type="SAM" id="MobiDB-lite"/>
    </source>
</evidence>
<dbReference type="Proteomes" id="UP000264980">
    <property type="component" value="Chromosome"/>
</dbReference>
<accession>A0A345CYS0</accession>
<organism evidence="2 3">
    <name type="scientific">Erwinia tracheiphila</name>
    <dbReference type="NCBI Taxonomy" id="65700"/>
    <lineage>
        <taxon>Bacteria</taxon>
        <taxon>Pseudomonadati</taxon>
        <taxon>Pseudomonadota</taxon>
        <taxon>Gammaproteobacteria</taxon>
        <taxon>Enterobacterales</taxon>
        <taxon>Erwiniaceae</taxon>
        <taxon>Erwinia</taxon>
    </lineage>
</organism>
<dbReference type="InterPro" id="IPR015226">
    <property type="entry name" value="T3_effector_HopF2"/>
</dbReference>
<evidence type="ECO:0000313" key="3">
    <source>
        <dbReference type="Proteomes" id="UP000264980"/>
    </source>
</evidence>
<evidence type="ECO:0000313" key="2">
    <source>
        <dbReference type="EMBL" id="AXF78587.1"/>
    </source>
</evidence>
<dbReference type="RefSeq" id="WP_411813527.1">
    <property type="nucleotide sequence ID" value="NZ_CP013970.1"/>
</dbReference>